<keyword evidence="3" id="KW-0444">Lipid biosynthesis</keyword>
<dbReference type="EMBL" id="DTMM01000080">
    <property type="protein sequence ID" value="HFT93063.1"/>
    <property type="molecule type" value="Genomic_DNA"/>
</dbReference>
<dbReference type="GO" id="GO:0005886">
    <property type="term" value="C:plasma membrane"/>
    <property type="evidence" value="ECO:0007669"/>
    <property type="project" value="UniProtKB-SubCell"/>
</dbReference>
<keyword evidence="5" id="KW-0441">Lipid A biosynthesis</keyword>
<keyword evidence="8 11" id="KW-1133">Transmembrane helix</keyword>
<evidence type="ECO:0000313" key="13">
    <source>
        <dbReference type="EMBL" id="HFT93063.1"/>
    </source>
</evidence>
<protein>
    <submittedName>
        <fullName evidence="13">EamA family transporter</fullName>
    </submittedName>
</protein>
<evidence type="ECO:0000256" key="6">
    <source>
        <dbReference type="ARBA" id="ARBA00022692"/>
    </source>
</evidence>
<feature type="domain" description="EamA" evidence="12">
    <location>
        <begin position="25"/>
        <end position="93"/>
    </location>
</feature>
<dbReference type="AlphaFoldDB" id="A0A7C3LUU7"/>
<evidence type="ECO:0000256" key="2">
    <source>
        <dbReference type="ARBA" id="ARBA00022475"/>
    </source>
</evidence>
<dbReference type="InterPro" id="IPR000390">
    <property type="entry name" value="Small_drug/metabolite_transptr"/>
</dbReference>
<reference evidence="13" key="1">
    <citation type="journal article" date="2020" name="mSystems">
        <title>Genome- and Community-Level Interaction Insights into Carbon Utilization and Element Cycling Functions of Hydrothermarchaeota in Hydrothermal Sediment.</title>
        <authorList>
            <person name="Zhou Z."/>
            <person name="Liu Y."/>
            <person name="Xu W."/>
            <person name="Pan J."/>
            <person name="Luo Z.H."/>
            <person name="Li M."/>
        </authorList>
    </citation>
    <scope>NUCLEOTIDE SEQUENCE [LARGE SCALE GENOMIC DNA]</scope>
    <source>
        <strain evidence="13">SpSt-902</strain>
    </source>
</reference>
<keyword evidence="2" id="KW-1003">Cell membrane</keyword>
<comment type="caution">
    <text evidence="13">The sequence shown here is derived from an EMBL/GenBank/DDBJ whole genome shotgun (WGS) entry which is preliminary data.</text>
</comment>
<organism evidence="13">
    <name type="scientific">Leptospirillum ferriphilum</name>
    <dbReference type="NCBI Taxonomy" id="178606"/>
    <lineage>
        <taxon>Bacteria</taxon>
        <taxon>Pseudomonadati</taxon>
        <taxon>Nitrospirota</taxon>
        <taxon>Nitrospiria</taxon>
        <taxon>Nitrospirales</taxon>
        <taxon>Nitrospiraceae</taxon>
        <taxon>Leptospirillum</taxon>
    </lineage>
</organism>
<evidence type="ECO:0000256" key="9">
    <source>
        <dbReference type="ARBA" id="ARBA00023098"/>
    </source>
</evidence>
<feature type="transmembrane region" description="Helical" evidence="11">
    <location>
        <begin position="76"/>
        <end position="93"/>
    </location>
</feature>
<sequence length="97" mass="10403">MKEASSPGISRRPGRVKRVLKNPSVLMGVFLQAIYYVLLLSLIQKAPVSLVVPMTGFGYVLTAFLARIFLGEPVSLGRWAGIFLITVGVVLISQAGG</sequence>
<evidence type="ECO:0000256" key="7">
    <source>
        <dbReference type="ARBA" id="ARBA00022985"/>
    </source>
</evidence>
<evidence type="ECO:0000256" key="3">
    <source>
        <dbReference type="ARBA" id="ARBA00022516"/>
    </source>
</evidence>
<evidence type="ECO:0000256" key="11">
    <source>
        <dbReference type="SAM" id="Phobius"/>
    </source>
</evidence>
<dbReference type="Pfam" id="PF00892">
    <property type="entry name" value="EamA"/>
    <property type="match status" value="1"/>
</dbReference>
<dbReference type="InterPro" id="IPR037185">
    <property type="entry name" value="EmrE-like"/>
</dbReference>
<evidence type="ECO:0000256" key="4">
    <source>
        <dbReference type="ARBA" id="ARBA00022519"/>
    </source>
</evidence>
<keyword evidence="4" id="KW-0997">Cell inner membrane</keyword>
<dbReference type="GO" id="GO:0009245">
    <property type="term" value="P:lipid A biosynthetic process"/>
    <property type="evidence" value="ECO:0007669"/>
    <property type="project" value="UniProtKB-KW"/>
</dbReference>
<feature type="transmembrane region" description="Helical" evidence="11">
    <location>
        <begin position="25"/>
        <end position="43"/>
    </location>
</feature>
<keyword evidence="9" id="KW-0443">Lipid metabolism</keyword>
<dbReference type="InterPro" id="IPR000620">
    <property type="entry name" value="EamA_dom"/>
</dbReference>
<dbReference type="GO" id="GO:0009103">
    <property type="term" value="P:lipopolysaccharide biosynthetic process"/>
    <property type="evidence" value="ECO:0007669"/>
    <property type="project" value="UniProtKB-KW"/>
</dbReference>
<dbReference type="PANTHER" id="PTHR30561:SF9">
    <property type="entry name" value="4-AMINO-4-DEOXY-L-ARABINOSE-PHOSPHOUNDECAPRENOL FLIPPASE SUBUNIT ARNF-RELATED"/>
    <property type="match status" value="1"/>
</dbReference>
<feature type="transmembrane region" description="Helical" evidence="11">
    <location>
        <begin position="50"/>
        <end position="70"/>
    </location>
</feature>
<keyword evidence="10 11" id="KW-0472">Membrane</keyword>
<evidence type="ECO:0000256" key="5">
    <source>
        <dbReference type="ARBA" id="ARBA00022556"/>
    </source>
</evidence>
<keyword evidence="7" id="KW-0448">Lipopolysaccharide biosynthesis</keyword>
<dbReference type="GO" id="GO:0022857">
    <property type="term" value="F:transmembrane transporter activity"/>
    <property type="evidence" value="ECO:0007669"/>
    <property type="project" value="InterPro"/>
</dbReference>
<proteinExistence type="predicted"/>
<evidence type="ECO:0000256" key="10">
    <source>
        <dbReference type="ARBA" id="ARBA00023136"/>
    </source>
</evidence>
<keyword evidence="6 11" id="KW-0812">Transmembrane</keyword>
<name>A0A7C3LUU7_9BACT</name>
<gene>
    <name evidence="13" type="ORF">ENX03_03795</name>
</gene>
<comment type="subcellular location">
    <subcellularLocation>
        <location evidence="1">Cell membrane</location>
        <topology evidence="1">Multi-pass membrane protein</topology>
    </subcellularLocation>
</comment>
<dbReference type="Gene3D" id="1.10.3730.20">
    <property type="match status" value="1"/>
</dbReference>
<accession>A0A7C3LUU7</accession>
<evidence type="ECO:0000256" key="1">
    <source>
        <dbReference type="ARBA" id="ARBA00004651"/>
    </source>
</evidence>
<evidence type="ECO:0000256" key="8">
    <source>
        <dbReference type="ARBA" id="ARBA00022989"/>
    </source>
</evidence>
<dbReference type="SUPFAM" id="SSF103481">
    <property type="entry name" value="Multidrug resistance efflux transporter EmrE"/>
    <property type="match status" value="1"/>
</dbReference>
<evidence type="ECO:0000259" key="12">
    <source>
        <dbReference type="Pfam" id="PF00892"/>
    </source>
</evidence>
<dbReference type="PANTHER" id="PTHR30561">
    <property type="entry name" value="SMR FAMILY PROTON-DEPENDENT DRUG EFFLUX TRANSPORTER SUGE"/>
    <property type="match status" value="1"/>
</dbReference>